<dbReference type="GO" id="GO:0003735">
    <property type="term" value="F:structural constituent of ribosome"/>
    <property type="evidence" value="ECO:0007669"/>
    <property type="project" value="InterPro"/>
</dbReference>
<accession>A0A650CXU9</accession>
<dbReference type="InterPro" id="IPR018065">
    <property type="entry name" value="Ribosomal_eL34_CS"/>
</dbReference>
<evidence type="ECO:0000256" key="5">
    <source>
        <dbReference type="HAMAP-Rule" id="MF_00349"/>
    </source>
</evidence>
<evidence type="ECO:0000256" key="2">
    <source>
        <dbReference type="ARBA" id="ARBA00022980"/>
    </source>
</evidence>
<dbReference type="Proteomes" id="UP000426328">
    <property type="component" value="Chromosome"/>
</dbReference>
<evidence type="ECO:0000313" key="9">
    <source>
        <dbReference type="Proteomes" id="UP000474054"/>
    </source>
</evidence>
<dbReference type="PRINTS" id="PR01250">
    <property type="entry name" value="RIBOSOMALL34"/>
</dbReference>
<evidence type="ECO:0000256" key="4">
    <source>
        <dbReference type="ARBA" id="ARBA00035227"/>
    </source>
</evidence>
<dbReference type="Gene3D" id="6.20.340.10">
    <property type="match status" value="1"/>
</dbReference>
<reference evidence="7 8" key="2">
    <citation type="submission" date="2019-10" db="EMBL/GenBank/DDBJ databases">
        <title>Genome Sequences from Six Type Strain Members of the Archaeal Family Sulfolobaceae: Acidianus ambivalens, Acidianus infernus, Metallosphaera prunae, Stygiolobus azoricus, Sulfolobus metallicus, and Sulfurisphaera ohwakuensis.</title>
        <authorList>
            <person name="Counts J.A."/>
            <person name="Kelly R.M."/>
        </authorList>
    </citation>
    <scope>NUCLEOTIDE SEQUENCE [LARGE SCALE GENOMIC DNA]</scope>
    <source>
        <strain evidence="7 8">LEI 10</strain>
    </source>
</reference>
<comment type="similarity">
    <text evidence="1 5">Belongs to the eukaryotic ribosomal protein eL34 family.</text>
</comment>
<keyword evidence="2 5" id="KW-0689">Ribosomal protein</keyword>
<name>A0A650CXU9_ACIAM</name>
<dbReference type="Pfam" id="PF01199">
    <property type="entry name" value="Ribosomal_L34e"/>
    <property type="match status" value="1"/>
</dbReference>
<evidence type="ECO:0000313" key="8">
    <source>
        <dbReference type="Proteomes" id="UP000426328"/>
    </source>
</evidence>
<dbReference type="GO" id="GO:0005840">
    <property type="term" value="C:ribosome"/>
    <property type="evidence" value="ECO:0007669"/>
    <property type="project" value="UniProtKB-KW"/>
</dbReference>
<evidence type="ECO:0000313" key="7">
    <source>
        <dbReference type="EMBL" id="QGR22653.1"/>
    </source>
</evidence>
<dbReference type="GeneID" id="42780512"/>
<dbReference type="PROSITE" id="PS01145">
    <property type="entry name" value="RIBOSOMAL_L34E"/>
    <property type="match status" value="1"/>
</dbReference>
<evidence type="ECO:0000313" key="6">
    <source>
        <dbReference type="EMBL" id="MQL54865.1"/>
    </source>
</evidence>
<keyword evidence="3 5" id="KW-0687">Ribonucleoprotein</keyword>
<dbReference type="GO" id="GO:0006412">
    <property type="term" value="P:translation"/>
    <property type="evidence" value="ECO:0007669"/>
    <property type="project" value="UniProtKB-UniRule"/>
</dbReference>
<dbReference type="KEGG" id="aamb:D1866_12225"/>
<dbReference type="InterPro" id="IPR008195">
    <property type="entry name" value="Ribosomal_eL34"/>
</dbReference>
<dbReference type="Proteomes" id="UP000474054">
    <property type="component" value="Unassembled WGS sequence"/>
</dbReference>
<organism evidence="7 8">
    <name type="scientific">Acidianus ambivalens</name>
    <name type="common">Desulfurolobus ambivalens</name>
    <dbReference type="NCBI Taxonomy" id="2283"/>
    <lineage>
        <taxon>Archaea</taxon>
        <taxon>Thermoproteota</taxon>
        <taxon>Thermoprotei</taxon>
        <taxon>Sulfolobales</taxon>
        <taxon>Sulfolobaceae</taxon>
        <taxon>Acidianus</taxon>
    </lineage>
</organism>
<sequence>MPKPQFRSRSYRKLHIRTPSGESKLHFERRKNKLAHCAICGNPLNAVKTNKVYSFSLTEKRPERPFGGYLCHRCLENLIKLSVRGIS</sequence>
<dbReference type="EMBL" id="WHYS01000001">
    <property type="protein sequence ID" value="MQL54865.1"/>
    <property type="molecule type" value="Genomic_DNA"/>
</dbReference>
<keyword evidence="8" id="KW-1185">Reference proteome</keyword>
<dbReference type="InterPro" id="IPR047868">
    <property type="entry name" value="Ribosomal_L34e_arc-type"/>
</dbReference>
<evidence type="ECO:0000256" key="1">
    <source>
        <dbReference type="ARBA" id="ARBA00009875"/>
    </source>
</evidence>
<proteinExistence type="inferred from homology"/>
<dbReference type="AlphaFoldDB" id="A0A650CXU9"/>
<protein>
    <recommendedName>
        <fullName evidence="4 5">Large ribosomal subunit protein eL34</fullName>
    </recommendedName>
</protein>
<dbReference type="RefSeq" id="WP_152940210.1">
    <property type="nucleotide sequence ID" value="NZ_CP045482.1"/>
</dbReference>
<dbReference type="NCBIfam" id="NF003143">
    <property type="entry name" value="PRK04059.1"/>
    <property type="match status" value="1"/>
</dbReference>
<evidence type="ECO:0000256" key="3">
    <source>
        <dbReference type="ARBA" id="ARBA00023274"/>
    </source>
</evidence>
<dbReference type="EMBL" id="CP045482">
    <property type="protein sequence ID" value="QGR22653.1"/>
    <property type="molecule type" value="Genomic_DNA"/>
</dbReference>
<dbReference type="HAMAP" id="MF_00349">
    <property type="entry name" value="Ribosomal_eL34"/>
    <property type="match status" value="1"/>
</dbReference>
<gene>
    <name evidence="5" type="primary">rpl34e</name>
    <name evidence="7" type="ORF">D1866_12225</name>
    <name evidence="6" type="ORF">GFB69_03665</name>
</gene>
<reference evidence="6 9" key="1">
    <citation type="submission" date="2019-10" db="EMBL/GenBank/DDBJ databases">
        <title>Comparative genomics of sulfur disproportionating microorganisms.</title>
        <authorList>
            <person name="Ward L.M."/>
            <person name="Bertran E."/>
            <person name="Johnston D."/>
        </authorList>
    </citation>
    <scope>NUCLEOTIDE SEQUENCE [LARGE SCALE GENOMIC DNA]</scope>
    <source>
        <strain evidence="6 9">DSM 3772</strain>
    </source>
</reference>
<dbReference type="InterPro" id="IPR038562">
    <property type="entry name" value="Ribosomal_eL34_C_sf"/>
</dbReference>
<dbReference type="GO" id="GO:1990904">
    <property type="term" value="C:ribonucleoprotein complex"/>
    <property type="evidence" value="ECO:0007669"/>
    <property type="project" value="UniProtKB-KW"/>
</dbReference>